<gene>
    <name evidence="2" type="ORF">RchiOBHm_Chr3g0488971</name>
</gene>
<keyword evidence="1" id="KW-0732">Signal</keyword>
<reference evidence="2 3" key="1">
    <citation type="journal article" date="2018" name="Nat. Genet.">
        <title>The Rosa genome provides new insights in the design of modern roses.</title>
        <authorList>
            <person name="Bendahmane M."/>
        </authorList>
    </citation>
    <scope>NUCLEOTIDE SEQUENCE [LARGE SCALE GENOMIC DNA]</scope>
    <source>
        <strain evidence="3">cv. Old Blush</strain>
    </source>
</reference>
<feature type="chain" id="PRO_5015111868" evidence="1">
    <location>
        <begin position="21"/>
        <end position="71"/>
    </location>
</feature>
<name>A0A2P6RFW7_ROSCH</name>
<keyword evidence="3" id="KW-1185">Reference proteome</keyword>
<evidence type="ECO:0000256" key="1">
    <source>
        <dbReference type="SAM" id="SignalP"/>
    </source>
</evidence>
<organism evidence="2 3">
    <name type="scientific">Rosa chinensis</name>
    <name type="common">China rose</name>
    <dbReference type="NCBI Taxonomy" id="74649"/>
    <lineage>
        <taxon>Eukaryota</taxon>
        <taxon>Viridiplantae</taxon>
        <taxon>Streptophyta</taxon>
        <taxon>Embryophyta</taxon>
        <taxon>Tracheophyta</taxon>
        <taxon>Spermatophyta</taxon>
        <taxon>Magnoliopsida</taxon>
        <taxon>eudicotyledons</taxon>
        <taxon>Gunneridae</taxon>
        <taxon>Pentapetalae</taxon>
        <taxon>rosids</taxon>
        <taxon>fabids</taxon>
        <taxon>Rosales</taxon>
        <taxon>Rosaceae</taxon>
        <taxon>Rosoideae</taxon>
        <taxon>Rosoideae incertae sedis</taxon>
        <taxon>Rosa</taxon>
    </lineage>
</organism>
<protein>
    <submittedName>
        <fullName evidence="2">Uncharacterized protein</fullName>
    </submittedName>
</protein>
<evidence type="ECO:0000313" key="2">
    <source>
        <dbReference type="EMBL" id="PRQ45326.1"/>
    </source>
</evidence>
<dbReference type="Proteomes" id="UP000238479">
    <property type="component" value="Chromosome 3"/>
</dbReference>
<accession>A0A2P6RFW7</accession>
<feature type="signal peptide" evidence="1">
    <location>
        <begin position="1"/>
        <end position="20"/>
    </location>
</feature>
<comment type="caution">
    <text evidence="2">The sequence shown here is derived from an EMBL/GenBank/DDBJ whole genome shotgun (WGS) entry which is preliminary data.</text>
</comment>
<dbReference type="EMBL" id="PDCK01000041">
    <property type="protein sequence ID" value="PRQ45326.1"/>
    <property type="molecule type" value="Genomic_DNA"/>
</dbReference>
<sequence>MLVAVFMLAVVEVWCKAGRGETDLEQLVGGGLLLFISDVQEVTEFITTPMTKSNGRPMLVSWKKDMVAWCQ</sequence>
<evidence type="ECO:0000313" key="3">
    <source>
        <dbReference type="Proteomes" id="UP000238479"/>
    </source>
</evidence>
<proteinExistence type="predicted"/>
<dbReference type="AlphaFoldDB" id="A0A2P6RFW7"/>
<dbReference type="Gramene" id="PRQ45326">
    <property type="protein sequence ID" value="PRQ45326"/>
    <property type="gene ID" value="RchiOBHm_Chr3g0488971"/>
</dbReference>